<keyword evidence="4" id="KW-1185">Reference proteome</keyword>
<dbReference type="PaxDb" id="3827-XP_004513561.1"/>
<dbReference type="InterPro" id="IPR032861">
    <property type="entry name" value="TAXi_N"/>
</dbReference>
<dbReference type="InterPro" id="IPR001461">
    <property type="entry name" value="Aspartic_peptidase_A1"/>
</dbReference>
<dbReference type="GO" id="GO:0006508">
    <property type="term" value="P:proteolysis"/>
    <property type="evidence" value="ECO:0007669"/>
    <property type="project" value="InterPro"/>
</dbReference>
<keyword evidence="2" id="KW-0812">Transmembrane</keyword>
<comment type="similarity">
    <text evidence="1">Belongs to the peptidase A1 family.</text>
</comment>
<dbReference type="PANTHER" id="PTHR13683">
    <property type="entry name" value="ASPARTYL PROTEASES"/>
    <property type="match status" value="1"/>
</dbReference>
<keyword evidence="2" id="KW-0472">Membrane</keyword>
<name>A0A3Q7YAU4_CICAR</name>
<dbReference type="STRING" id="3827.A0A3Q7YAU4"/>
<dbReference type="OrthoDB" id="2747330at2759"/>
<organism evidence="4 5">
    <name type="scientific">Cicer arietinum</name>
    <name type="common">Chickpea</name>
    <name type="synonym">Garbanzo</name>
    <dbReference type="NCBI Taxonomy" id="3827"/>
    <lineage>
        <taxon>Eukaryota</taxon>
        <taxon>Viridiplantae</taxon>
        <taxon>Streptophyta</taxon>
        <taxon>Embryophyta</taxon>
        <taxon>Tracheophyta</taxon>
        <taxon>Spermatophyta</taxon>
        <taxon>Magnoliopsida</taxon>
        <taxon>eudicotyledons</taxon>
        <taxon>Gunneridae</taxon>
        <taxon>Pentapetalae</taxon>
        <taxon>rosids</taxon>
        <taxon>fabids</taxon>
        <taxon>Fabales</taxon>
        <taxon>Fabaceae</taxon>
        <taxon>Papilionoideae</taxon>
        <taxon>50 kb inversion clade</taxon>
        <taxon>NPAAA clade</taxon>
        <taxon>Hologalegina</taxon>
        <taxon>IRL clade</taxon>
        <taxon>Cicereae</taxon>
        <taxon>Cicer</taxon>
    </lineage>
</organism>
<dbReference type="Gene3D" id="2.40.70.10">
    <property type="entry name" value="Acid Proteases"/>
    <property type="match status" value="1"/>
</dbReference>
<dbReference type="Pfam" id="PF14543">
    <property type="entry name" value="TAXi_N"/>
    <property type="match status" value="1"/>
</dbReference>
<proteinExistence type="inferred from homology"/>
<feature type="transmembrane region" description="Helical" evidence="2">
    <location>
        <begin position="263"/>
        <end position="284"/>
    </location>
</feature>
<feature type="domain" description="Xylanase inhibitor N-terminal" evidence="3">
    <location>
        <begin position="73"/>
        <end position="256"/>
    </location>
</feature>
<keyword evidence="2" id="KW-1133">Transmembrane helix</keyword>
<gene>
    <name evidence="5" type="primary">LOC113783978</name>
</gene>
<evidence type="ECO:0000313" key="5">
    <source>
        <dbReference type="RefSeq" id="XP_027185995.1"/>
    </source>
</evidence>
<reference evidence="5" key="1">
    <citation type="submission" date="2025-08" db="UniProtKB">
        <authorList>
            <consortium name="RefSeq"/>
        </authorList>
    </citation>
    <scope>IDENTIFICATION</scope>
    <source>
        <tissue evidence="5">Etiolated seedlings</tissue>
    </source>
</reference>
<evidence type="ECO:0000259" key="3">
    <source>
        <dbReference type="Pfam" id="PF14543"/>
    </source>
</evidence>
<dbReference type="PANTHER" id="PTHR13683:SF875">
    <property type="entry name" value="EUKARYOTIC ASPARTYL PROTEASE FAMILY PROTEIN"/>
    <property type="match status" value="1"/>
</dbReference>
<dbReference type="InterPro" id="IPR021109">
    <property type="entry name" value="Peptidase_aspartic_dom_sf"/>
</dbReference>
<dbReference type="Proteomes" id="UP000087171">
    <property type="component" value="Unplaced"/>
</dbReference>
<dbReference type="RefSeq" id="XP_027185995.1">
    <property type="nucleotide sequence ID" value="XM_027330194.1"/>
</dbReference>
<evidence type="ECO:0000313" key="4">
    <source>
        <dbReference type="Proteomes" id="UP000087171"/>
    </source>
</evidence>
<dbReference type="AlphaFoldDB" id="A0A3Q7YAU4"/>
<dbReference type="SUPFAM" id="SSF50630">
    <property type="entry name" value="Acid proteases"/>
    <property type="match status" value="2"/>
</dbReference>
<evidence type="ECO:0000256" key="1">
    <source>
        <dbReference type="ARBA" id="ARBA00007447"/>
    </source>
</evidence>
<evidence type="ECO:0000256" key="2">
    <source>
        <dbReference type="SAM" id="Phobius"/>
    </source>
</evidence>
<dbReference type="GO" id="GO:0004190">
    <property type="term" value="F:aspartic-type endopeptidase activity"/>
    <property type="evidence" value="ECO:0007669"/>
    <property type="project" value="InterPro"/>
</dbReference>
<sequence>MNFYINQVFLACCLTILVVPKMFTRYLSLNRVVLCNHRVKMETLRTHNRARNSKILHDVVHFPVQGNSMMCTTIVKLGSTPSEYIVLIDKGSDLLLVSCNQCDNCPQSNGLGFKFNFFNTVSSSMAALIHCSDYLCPFGVQDLVIKGKIVVYDLTNQQIGWTNYNCSMSANVNVTLSKDKNNNPRANRSSSIISSECCTHIDWGLIETPTTFDGIFGFSLGSLSVVSQLSACEIIPNTFSHCLKGDGSGGGILALGTVVEPSIVYTPLVPLKYVFLCTVFLIFFL</sequence>
<accession>A0A3Q7YAU4</accession>
<protein>
    <submittedName>
        <fullName evidence="5">Aspartic proteinase-like protein 2</fullName>
    </submittedName>
</protein>